<dbReference type="Proteomes" id="UP000612956">
    <property type="component" value="Unassembled WGS sequence"/>
</dbReference>
<dbReference type="EMBL" id="BMMW01000002">
    <property type="protein sequence ID" value="GGK47463.1"/>
    <property type="molecule type" value="Genomic_DNA"/>
</dbReference>
<comment type="caution">
    <text evidence="2">The sequence shown here is derived from an EMBL/GenBank/DDBJ whole genome shotgun (WGS) entry which is preliminary data.</text>
</comment>
<proteinExistence type="predicted"/>
<reference evidence="2" key="1">
    <citation type="journal article" date="2014" name="Int. J. Syst. Evol. Microbiol.">
        <title>Complete genome sequence of Corynebacterium casei LMG S-19264T (=DSM 44701T), isolated from a smear-ripened cheese.</title>
        <authorList>
            <consortium name="US DOE Joint Genome Institute (JGI-PGF)"/>
            <person name="Walter F."/>
            <person name="Albersmeier A."/>
            <person name="Kalinowski J."/>
            <person name="Ruckert C."/>
        </authorList>
    </citation>
    <scope>NUCLEOTIDE SEQUENCE</scope>
    <source>
        <strain evidence="2">CGMCC 4.7278</strain>
    </source>
</reference>
<keyword evidence="3" id="KW-1185">Reference proteome</keyword>
<accession>A0A917V7T9</accession>
<feature type="compositionally biased region" description="Basic and acidic residues" evidence="1">
    <location>
        <begin position="47"/>
        <end position="60"/>
    </location>
</feature>
<protein>
    <submittedName>
        <fullName evidence="2">Uncharacterized protein</fullName>
    </submittedName>
</protein>
<evidence type="ECO:0000313" key="2">
    <source>
        <dbReference type="EMBL" id="GGK47463.1"/>
    </source>
</evidence>
<feature type="region of interest" description="Disordered" evidence="1">
    <location>
        <begin position="47"/>
        <end position="74"/>
    </location>
</feature>
<name>A0A917V7T9_9NOCA</name>
<dbReference type="AlphaFoldDB" id="A0A917V7T9"/>
<evidence type="ECO:0000256" key="1">
    <source>
        <dbReference type="SAM" id="MobiDB-lite"/>
    </source>
</evidence>
<gene>
    <name evidence="2" type="ORF">GCM10011591_18500</name>
</gene>
<feature type="compositionally biased region" description="Basic residues" evidence="1">
    <location>
        <begin position="64"/>
        <end position="74"/>
    </location>
</feature>
<sequence>MDGRTVAGSAHAVHVDSTQVAESVREFGDVYARTAIHLRRILPGQHRDMDPITHWSKLDPRVPSGHRKRPRAVL</sequence>
<reference evidence="2" key="2">
    <citation type="submission" date="2020-09" db="EMBL/GenBank/DDBJ databases">
        <authorList>
            <person name="Sun Q."/>
            <person name="Zhou Y."/>
        </authorList>
    </citation>
    <scope>NUCLEOTIDE SEQUENCE</scope>
    <source>
        <strain evidence="2">CGMCC 4.7278</strain>
    </source>
</reference>
<organism evidence="2 3">
    <name type="scientific">Nocardia camponoti</name>
    <dbReference type="NCBI Taxonomy" id="1616106"/>
    <lineage>
        <taxon>Bacteria</taxon>
        <taxon>Bacillati</taxon>
        <taxon>Actinomycetota</taxon>
        <taxon>Actinomycetes</taxon>
        <taxon>Mycobacteriales</taxon>
        <taxon>Nocardiaceae</taxon>
        <taxon>Nocardia</taxon>
    </lineage>
</organism>
<evidence type="ECO:0000313" key="3">
    <source>
        <dbReference type="Proteomes" id="UP000612956"/>
    </source>
</evidence>